<dbReference type="Proteomes" id="UP000032049">
    <property type="component" value="Unassembled WGS sequence"/>
</dbReference>
<name>A0A0D0EZP3_9SPHI</name>
<dbReference type="EMBL" id="JXRA01000133">
    <property type="protein sequence ID" value="KIO74823.1"/>
    <property type="molecule type" value="Genomic_DNA"/>
</dbReference>
<dbReference type="AlphaFoldDB" id="A0A0D0EZP3"/>
<organism evidence="1 2">
    <name type="scientific">Pedobacter lusitanus</name>
    <dbReference type="NCBI Taxonomy" id="1503925"/>
    <lineage>
        <taxon>Bacteria</taxon>
        <taxon>Pseudomonadati</taxon>
        <taxon>Bacteroidota</taxon>
        <taxon>Sphingobacteriia</taxon>
        <taxon>Sphingobacteriales</taxon>
        <taxon>Sphingobacteriaceae</taxon>
        <taxon>Pedobacter</taxon>
    </lineage>
</organism>
<proteinExistence type="predicted"/>
<gene>
    <name evidence="1" type="ORF">TH53_24225</name>
</gene>
<sequence>MIGRWNVVDPLQEDEYWAEFDKESVLEGEDEEGLEEQRANMSKYLRLLVPQNIVTASNSAIHYNSSPYAYVLNNPINYIDPLGLDTGKVKQLKQVNIVENRKSLFPTGQILVGLTTSFPKSFLGFANTGSGTTNLLSSGMSKILPQVMKVRRYTHTNAVGSKIYTKVLGRFLGRWATRVLGPVGWTLTGWDVATMGLPPAGV</sequence>
<evidence type="ECO:0000313" key="1">
    <source>
        <dbReference type="EMBL" id="KIO74823.1"/>
    </source>
</evidence>
<keyword evidence="2" id="KW-1185">Reference proteome</keyword>
<dbReference type="Gene3D" id="2.180.10.10">
    <property type="entry name" value="RHS repeat-associated core"/>
    <property type="match status" value="1"/>
</dbReference>
<protein>
    <recommendedName>
        <fullName evidence="3">RHS repeat-associated core domain-containing protein</fullName>
    </recommendedName>
</protein>
<dbReference type="STRING" id="1503925.TH53_24225"/>
<reference evidence="1 2" key="1">
    <citation type="submission" date="2015-01" db="EMBL/GenBank/DDBJ databases">
        <title>Draft genome sequence of Pedobacter sp. NL19 isolated from sludge of an effluent treatment pond in an abandoned uranium mine.</title>
        <authorList>
            <person name="Santos T."/>
            <person name="Caetano T."/>
            <person name="Covas C."/>
            <person name="Cruz A."/>
            <person name="Mendo S."/>
        </authorList>
    </citation>
    <scope>NUCLEOTIDE SEQUENCE [LARGE SCALE GENOMIC DNA]</scope>
    <source>
        <strain evidence="1 2">NL19</strain>
    </source>
</reference>
<accession>A0A0D0EZP3</accession>
<evidence type="ECO:0008006" key="3">
    <source>
        <dbReference type="Google" id="ProtNLM"/>
    </source>
</evidence>
<comment type="caution">
    <text evidence="1">The sequence shown here is derived from an EMBL/GenBank/DDBJ whole genome shotgun (WGS) entry which is preliminary data.</text>
</comment>
<evidence type="ECO:0000313" key="2">
    <source>
        <dbReference type="Proteomes" id="UP000032049"/>
    </source>
</evidence>